<evidence type="ECO:0000256" key="10">
    <source>
        <dbReference type="ARBA" id="ARBA00023136"/>
    </source>
</evidence>
<keyword evidence="10 11" id="KW-0472">Membrane</keyword>
<evidence type="ECO:0000256" key="7">
    <source>
        <dbReference type="ARBA" id="ARBA00022840"/>
    </source>
</evidence>
<dbReference type="AlphaFoldDB" id="A0A852WIT9"/>
<evidence type="ECO:0000256" key="1">
    <source>
        <dbReference type="ARBA" id="ARBA00004141"/>
    </source>
</evidence>
<dbReference type="GO" id="GO:0005524">
    <property type="term" value="F:ATP binding"/>
    <property type="evidence" value="ECO:0007669"/>
    <property type="project" value="UniProtKB-KW"/>
</dbReference>
<feature type="transmembrane region" description="Helical" evidence="11">
    <location>
        <begin position="62"/>
        <end position="80"/>
    </location>
</feature>
<dbReference type="RefSeq" id="WP_179421023.1">
    <property type="nucleotide sequence ID" value="NZ_JACCAB010000001.1"/>
</dbReference>
<keyword evidence="7" id="KW-0067">ATP-binding</keyword>
<evidence type="ECO:0000256" key="3">
    <source>
        <dbReference type="ARBA" id="ARBA00022679"/>
    </source>
</evidence>
<feature type="transmembrane region" description="Helical" evidence="11">
    <location>
        <begin position="12"/>
        <end position="32"/>
    </location>
</feature>
<comment type="caution">
    <text evidence="13">The sequence shown here is derived from an EMBL/GenBank/DDBJ whole genome shotgun (WGS) entry which is preliminary data.</text>
</comment>
<evidence type="ECO:0000256" key="9">
    <source>
        <dbReference type="ARBA" id="ARBA00023012"/>
    </source>
</evidence>
<evidence type="ECO:0000256" key="6">
    <source>
        <dbReference type="ARBA" id="ARBA00022777"/>
    </source>
</evidence>
<feature type="domain" description="Sensor protein KdpD transmembrane" evidence="12">
    <location>
        <begin position="18"/>
        <end position="118"/>
    </location>
</feature>
<evidence type="ECO:0000256" key="8">
    <source>
        <dbReference type="ARBA" id="ARBA00022989"/>
    </source>
</evidence>
<comment type="subcellular location">
    <subcellularLocation>
        <location evidence="1">Membrane</location>
        <topology evidence="1">Multi-pass membrane protein</topology>
    </subcellularLocation>
</comment>
<keyword evidence="2" id="KW-0597">Phosphoprotein</keyword>
<evidence type="ECO:0000256" key="2">
    <source>
        <dbReference type="ARBA" id="ARBA00022553"/>
    </source>
</evidence>
<keyword evidence="8 11" id="KW-1133">Transmembrane helix</keyword>
<evidence type="ECO:0000256" key="4">
    <source>
        <dbReference type="ARBA" id="ARBA00022692"/>
    </source>
</evidence>
<accession>A0A852WIT9</accession>
<proteinExistence type="predicted"/>
<sequence length="247" mass="25359">MDLNQLIARHRSVVIGACAATPLALCALVSAAPVTVPLASAAVALVVVIVAASATGIRAAGLWSAVSSAAGFDFFLTAPYRSLAIGRTEDVQVTVLLLVVGLAVTELALWGQRQRAALGRQRGYLDGVLATAESVAHHAGSPAVTSAVADRIRELLDLDRCEFVASGTLLPGPVLGRDGTITRGGTRLDVERGGLPVDSIVVLPVRSGAVVSGYFQLTAATHVARPTLDQRRVAALLADQVASLSTA</sequence>
<dbReference type="Pfam" id="PF13493">
    <property type="entry name" value="DUF4118"/>
    <property type="match status" value="1"/>
</dbReference>
<keyword evidence="6" id="KW-0418">Kinase</keyword>
<evidence type="ECO:0000256" key="5">
    <source>
        <dbReference type="ARBA" id="ARBA00022741"/>
    </source>
</evidence>
<evidence type="ECO:0000256" key="11">
    <source>
        <dbReference type="SAM" id="Phobius"/>
    </source>
</evidence>
<dbReference type="EMBL" id="JACCAB010000001">
    <property type="protein sequence ID" value="NYG06564.1"/>
    <property type="molecule type" value="Genomic_DNA"/>
</dbReference>
<dbReference type="Proteomes" id="UP000573599">
    <property type="component" value="Unassembled WGS sequence"/>
</dbReference>
<name>A0A852WIT9_9MICO</name>
<dbReference type="InterPro" id="IPR038318">
    <property type="entry name" value="KdpD_sf"/>
</dbReference>
<organism evidence="13 14">
    <name type="scientific">Pedococcus badiiscoriae</name>
    <dbReference type="NCBI Taxonomy" id="642776"/>
    <lineage>
        <taxon>Bacteria</taxon>
        <taxon>Bacillati</taxon>
        <taxon>Actinomycetota</taxon>
        <taxon>Actinomycetes</taxon>
        <taxon>Micrococcales</taxon>
        <taxon>Intrasporangiaceae</taxon>
        <taxon>Pedococcus</taxon>
    </lineage>
</organism>
<evidence type="ECO:0000313" key="13">
    <source>
        <dbReference type="EMBL" id="NYG06564.1"/>
    </source>
</evidence>
<keyword evidence="4 11" id="KW-0812">Transmembrane</keyword>
<keyword evidence="9" id="KW-0902">Two-component regulatory system</keyword>
<keyword evidence="3" id="KW-0808">Transferase</keyword>
<evidence type="ECO:0000259" key="12">
    <source>
        <dbReference type="Pfam" id="PF13493"/>
    </source>
</evidence>
<dbReference type="GO" id="GO:0016301">
    <property type="term" value="F:kinase activity"/>
    <property type="evidence" value="ECO:0007669"/>
    <property type="project" value="UniProtKB-KW"/>
</dbReference>
<dbReference type="GO" id="GO:0000160">
    <property type="term" value="P:phosphorelay signal transduction system"/>
    <property type="evidence" value="ECO:0007669"/>
    <property type="project" value="UniProtKB-KW"/>
</dbReference>
<feature type="transmembrane region" description="Helical" evidence="11">
    <location>
        <begin position="38"/>
        <end position="55"/>
    </location>
</feature>
<gene>
    <name evidence="13" type="ORF">BJ986_001051</name>
</gene>
<dbReference type="InterPro" id="IPR025201">
    <property type="entry name" value="KdpD_TM"/>
</dbReference>
<keyword evidence="5" id="KW-0547">Nucleotide-binding</keyword>
<dbReference type="Gene3D" id="1.20.120.620">
    <property type="entry name" value="Backbone structure of the membrane domain of e. Coli histidine kinase receptor kdpd"/>
    <property type="match status" value="1"/>
</dbReference>
<reference evidence="13 14" key="1">
    <citation type="submission" date="2020-07" db="EMBL/GenBank/DDBJ databases">
        <title>Sequencing the genomes of 1000 actinobacteria strains.</title>
        <authorList>
            <person name="Klenk H.-P."/>
        </authorList>
    </citation>
    <scope>NUCLEOTIDE SEQUENCE [LARGE SCALE GENOMIC DNA]</scope>
    <source>
        <strain evidence="13 14">DSM 23987</strain>
    </source>
</reference>
<keyword evidence="14" id="KW-1185">Reference proteome</keyword>
<protein>
    <recommendedName>
        <fullName evidence="12">Sensor protein KdpD transmembrane domain-containing protein</fullName>
    </recommendedName>
</protein>
<evidence type="ECO:0000313" key="14">
    <source>
        <dbReference type="Proteomes" id="UP000573599"/>
    </source>
</evidence>
<dbReference type="GO" id="GO:0016020">
    <property type="term" value="C:membrane"/>
    <property type="evidence" value="ECO:0007669"/>
    <property type="project" value="UniProtKB-SubCell"/>
</dbReference>
<feature type="transmembrane region" description="Helical" evidence="11">
    <location>
        <begin position="92"/>
        <end position="111"/>
    </location>
</feature>